<dbReference type="InterPro" id="IPR041219">
    <property type="entry name" value="Phage_lysozyme2"/>
</dbReference>
<keyword evidence="1" id="KW-0472">Membrane</keyword>
<dbReference type="AlphaFoldDB" id="A0A3N3K6E4"/>
<dbReference type="InterPro" id="IPR007921">
    <property type="entry name" value="CHAP_dom"/>
</dbReference>
<comment type="caution">
    <text evidence="3">The sequence shown here is derived from an EMBL/GenBank/DDBJ whole genome shotgun (WGS) entry which is preliminary data.</text>
</comment>
<organism evidence="3 4">
    <name type="scientific">Enterococcus faecalis</name>
    <name type="common">Streptococcus faecalis</name>
    <dbReference type="NCBI Taxonomy" id="1351"/>
    <lineage>
        <taxon>Bacteria</taxon>
        <taxon>Bacillati</taxon>
        <taxon>Bacillota</taxon>
        <taxon>Bacilli</taxon>
        <taxon>Lactobacillales</taxon>
        <taxon>Enterococcaceae</taxon>
        <taxon>Enterococcus</taxon>
    </lineage>
</organism>
<dbReference type="SUPFAM" id="SSF54001">
    <property type="entry name" value="Cysteine proteinases"/>
    <property type="match status" value="1"/>
</dbReference>
<name>A0A3N3K6E4_ENTFL</name>
<dbReference type="EMBL" id="RKOR01000047">
    <property type="protein sequence ID" value="ROY47051.1"/>
    <property type="molecule type" value="Genomic_DNA"/>
</dbReference>
<accession>A0A3N3K6E4</accession>
<dbReference type="Gene3D" id="3.90.1720.10">
    <property type="entry name" value="endopeptidase domain like (from Nostoc punctiforme)"/>
    <property type="match status" value="1"/>
</dbReference>
<keyword evidence="1" id="KW-1133">Transmembrane helix</keyword>
<dbReference type="Pfam" id="PF05257">
    <property type="entry name" value="CHAP"/>
    <property type="match status" value="1"/>
</dbReference>
<evidence type="ECO:0000259" key="2">
    <source>
        <dbReference type="PROSITE" id="PS50911"/>
    </source>
</evidence>
<dbReference type="OrthoDB" id="9805070at2"/>
<sequence>MVENKRTWKEKVHVETQVEERLRKNLTLKSREATKLQKKALKTTKKEFKLSKKNYKQSLKKHKLTLKTGKEPLSINHLLDKKKFVEQKKRKKAQKIAYKRTKKVDETRVVNQVKRETKEGLKREATQKVRTTLTQEDTLNEAMTLYEKTQQAKFNMRTALKTGKTVKNLSVKTAKDTYGLGNRLFNFSRGRGFQRTPKDFTLKKQLMKQLRNRAMRFKAAKEAKKAEQGIGLIRSFFNGQKTLGKVAALILKNPISWVVLLVLFLVFLLSGVASSTQKPAIVQEEEDLTASWTYFTKLDAQHTDDNNQFYSNIDDVLFYMNYRYDDFKLLDMDSTGTKNFETILSDLWTALNGKKPDYQLKTMQSLETDKKSSYFIEEEQAKHYQEIKKELGYQTLDDLLSFPVKTDALIVNKRYGYDKSKEKLTLYQGIDVLIEANQPFHSPMNGQIVSVPDTETLVIEKEKVARLTIRGVNTLRLTKGMDVEEGTFLGNTKNSTVTFQYEKYKKETKDWFFVNPAFYFPRVTYTQTTLLGSADFSPGASVEKRAQAVYDYLSKKGYTKEGISAILGNFSVESGINPKRAEGDYLNPPVGAHGNSWDEPSWLSMGGPQIYGGRFPNILHRGLGLGQWTDTADGGRRHTLLLDYAKGKNKKWYDLQLQLDFIFDGDAPGSRTAADNVVRSKVAATIPELTTYFLTVWEGNPGDKLGERIQAAQNWFTFFSRSGTPIGGSGSEVFAQYKEKMQPLPTDRETKAGQGWPGNAYAPGNCTWYVFNRFAQLGKSIHPTMGNANQWVHNYRQTPGATLESTPKKGDAVIFTNGVAGSSTQYGHVAYVEHVNSDGSFVISEMNVSGEYSMNWRVLKKEAGEYFMRLN</sequence>
<feature type="domain" description="Peptidase C51" evidence="2">
    <location>
        <begin position="741"/>
        <end position="869"/>
    </location>
</feature>
<gene>
    <name evidence="3" type="ORF">EGW70_13145</name>
</gene>
<dbReference type="PROSITE" id="PS50911">
    <property type="entry name" value="CHAP"/>
    <property type="match status" value="1"/>
</dbReference>
<evidence type="ECO:0000313" key="4">
    <source>
        <dbReference type="Proteomes" id="UP000275941"/>
    </source>
</evidence>
<dbReference type="InterPro" id="IPR038765">
    <property type="entry name" value="Papain-like_cys_pep_sf"/>
</dbReference>
<evidence type="ECO:0000313" key="3">
    <source>
        <dbReference type="EMBL" id="ROY47051.1"/>
    </source>
</evidence>
<protein>
    <submittedName>
        <fullName evidence="3">CHAP domain-containing protein</fullName>
    </submittedName>
</protein>
<dbReference type="Proteomes" id="UP000275941">
    <property type="component" value="Unassembled WGS sequence"/>
</dbReference>
<dbReference type="Gene3D" id="1.10.530.10">
    <property type="match status" value="1"/>
</dbReference>
<dbReference type="RefSeq" id="WP_002405106.1">
    <property type="nucleotide sequence ID" value="NZ_JAREWO010000001.1"/>
</dbReference>
<evidence type="ECO:0000256" key="1">
    <source>
        <dbReference type="SAM" id="Phobius"/>
    </source>
</evidence>
<dbReference type="Pfam" id="PF18013">
    <property type="entry name" value="Phage_lysozyme2"/>
    <property type="match status" value="1"/>
</dbReference>
<proteinExistence type="predicted"/>
<keyword evidence="1" id="KW-0812">Transmembrane</keyword>
<reference evidence="3 4" key="1">
    <citation type="submission" date="2018-10" db="EMBL/GenBank/DDBJ databases">
        <title>Genotypes and phenotypes of Enterococci isolated from broiler chickens.</title>
        <authorList>
            <person name="Muhammad A.R."/>
            <person name="Diarra M.S."/>
        </authorList>
    </citation>
    <scope>NUCLEOTIDE SEQUENCE [LARGE SCALE GENOMIC DNA]</scope>
    <source>
        <strain evidence="3 4">P7 C A21</strain>
    </source>
</reference>
<feature type="transmembrane region" description="Helical" evidence="1">
    <location>
        <begin position="255"/>
        <end position="273"/>
    </location>
</feature>